<gene>
    <name evidence="1" type="ordered locus">Emin_1282</name>
</gene>
<proteinExistence type="predicted"/>
<protein>
    <submittedName>
        <fullName evidence="1">DNA repair photolyase-like protein</fullName>
    </submittedName>
</protein>
<dbReference type="EMBL" id="CP001055">
    <property type="protein sequence ID" value="ACC98832.1"/>
    <property type="molecule type" value="Genomic_DNA"/>
</dbReference>
<dbReference type="OrthoDB" id="9783671at2"/>
<keyword evidence="1" id="KW-0456">Lyase</keyword>
<dbReference type="KEGG" id="emi:Emin_1282"/>
<name>B2KE86_ELUMP</name>
<dbReference type="PANTHER" id="PTHR37822">
    <property type="entry name" value="SPORE PHOTOPRODUCT LYASE-RELATED"/>
    <property type="match status" value="1"/>
</dbReference>
<dbReference type="Proteomes" id="UP000001029">
    <property type="component" value="Chromosome"/>
</dbReference>
<dbReference type="Pfam" id="PF20903">
    <property type="entry name" value="SPL"/>
    <property type="match status" value="1"/>
</dbReference>
<reference evidence="1 2" key="1">
    <citation type="journal article" date="2009" name="Appl. Environ. Microbiol.">
        <title>Genomic analysis of 'Elusimicrobium minutum,' the first cultivated representative of the phylum 'Elusimicrobia' (formerly termite group 1).</title>
        <authorList>
            <person name="Herlemann D.P.R."/>
            <person name="Geissinger O."/>
            <person name="Ikeda-Ohtsubo W."/>
            <person name="Kunin V."/>
            <person name="Sun H."/>
            <person name="Lapidus A."/>
            <person name="Hugenholtz P."/>
            <person name="Brune A."/>
        </authorList>
    </citation>
    <scope>NUCLEOTIDE SEQUENCE [LARGE SCALE GENOMIC DNA]</scope>
    <source>
        <strain evidence="1 2">Pei191</strain>
    </source>
</reference>
<dbReference type="STRING" id="445932.Emin_1282"/>
<dbReference type="AlphaFoldDB" id="B2KE86"/>
<dbReference type="Gene3D" id="3.40.50.12110">
    <property type="match status" value="1"/>
</dbReference>
<dbReference type="RefSeq" id="WP_012415447.1">
    <property type="nucleotide sequence ID" value="NC_010644.1"/>
</dbReference>
<organism evidence="1 2">
    <name type="scientific">Elusimicrobium minutum (strain Pei191)</name>
    <dbReference type="NCBI Taxonomy" id="445932"/>
    <lineage>
        <taxon>Bacteria</taxon>
        <taxon>Pseudomonadati</taxon>
        <taxon>Elusimicrobiota</taxon>
        <taxon>Elusimicrobia</taxon>
        <taxon>Elusimicrobiales</taxon>
        <taxon>Elusimicrobiaceae</taxon>
        <taxon>Elusimicrobium</taxon>
    </lineage>
</organism>
<dbReference type="GO" id="GO:0003913">
    <property type="term" value="F:DNA photolyase activity"/>
    <property type="evidence" value="ECO:0007669"/>
    <property type="project" value="TreeGrafter"/>
</dbReference>
<evidence type="ECO:0000313" key="2">
    <source>
        <dbReference type="Proteomes" id="UP000001029"/>
    </source>
</evidence>
<dbReference type="PANTHER" id="PTHR37822:SF2">
    <property type="entry name" value="SPORE PHOTOPRODUCT LYASE"/>
    <property type="match status" value="1"/>
</dbReference>
<dbReference type="Gene3D" id="3.80.30.30">
    <property type="match status" value="1"/>
</dbReference>
<dbReference type="GO" id="GO:0051539">
    <property type="term" value="F:4 iron, 4 sulfur cluster binding"/>
    <property type="evidence" value="ECO:0007669"/>
    <property type="project" value="TreeGrafter"/>
</dbReference>
<dbReference type="GO" id="GO:1904047">
    <property type="term" value="F:S-adenosyl-L-methionine binding"/>
    <property type="evidence" value="ECO:0007669"/>
    <property type="project" value="TreeGrafter"/>
</dbReference>
<accession>B2KE86</accession>
<dbReference type="HOGENOM" id="CLU_030330_0_0_0"/>
<dbReference type="InterPro" id="IPR049539">
    <property type="entry name" value="SPL"/>
</dbReference>
<sequence length="426" mass="48508">MEIKDITAHVARVLPHTGVNKQRELVRLIFEINKRGGGSLETILPFEEKLTFDKAKKILVAKRYPKNGAKMPLSSIYLPKLDLDAYAKADLSGLAFYPKNIYVDTEVKDSDLAKRVKEMFPNASYEVLEQRKQVGSKEYSKRLETLYIIREKYDFLKPCPCTRGAYGCGYNLVNLGFGCVYECAYCFLQEYQNLHAVILPANIGDFLSKIGASNPRKGPFNKPRIGSGEFTDSLVFDHITGYSKEIIRFFKTRPDLDFEFKTKSVNIGGLLASGGAENIIVAWSVNAQNIIKNTEFLTPSLDERLEASLKVVNAGFKTAFHFDPVIIHEGWKENYKKTIDKIAAKIPSDKISWISVGTLRFNRDLKKIAEARHPGVSMLDEEFFLAFDGKMRYSESDRKEVYDFMIPLLKERFSKSKIYLCMENVL</sequence>
<dbReference type="GO" id="GO:0042601">
    <property type="term" value="C:endospore-forming forespore"/>
    <property type="evidence" value="ECO:0007669"/>
    <property type="project" value="TreeGrafter"/>
</dbReference>
<keyword evidence="2" id="KW-1185">Reference proteome</keyword>
<evidence type="ECO:0000313" key="1">
    <source>
        <dbReference type="EMBL" id="ACC98832.1"/>
    </source>
</evidence>